<feature type="region of interest" description="Disordered" evidence="1">
    <location>
        <begin position="116"/>
        <end position="155"/>
    </location>
</feature>
<feature type="compositionally biased region" description="Basic residues" evidence="1">
    <location>
        <begin position="131"/>
        <end position="141"/>
    </location>
</feature>
<evidence type="ECO:0000313" key="4">
    <source>
        <dbReference type="Proteomes" id="UP000317942"/>
    </source>
</evidence>
<gene>
    <name evidence="3" type="ORF">FK267_00660</name>
</gene>
<dbReference type="AlphaFoldDB" id="A0A508BPQ3"/>
<name>A0A508BPQ3_9ACTO</name>
<evidence type="ECO:0000313" key="3">
    <source>
        <dbReference type="EMBL" id="TQD63147.1"/>
    </source>
</evidence>
<feature type="domain" description="Helix-turn-helix" evidence="2">
    <location>
        <begin position="65"/>
        <end position="108"/>
    </location>
</feature>
<dbReference type="Proteomes" id="UP000317942">
    <property type="component" value="Unassembled WGS sequence"/>
</dbReference>
<dbReference type="RefSeq" id="WP_141405822.1">
    <property type="nucleotide sequence ID" value="NZ_CP066060.1"/>
</dbReference>
<dbReference type="GeneID" id="64213780"/>
<dbReference type="Pfam" id="PF12728">
    <property type="entry name" value="HTH_17"/>
    <property type="match status" value="1"/>
</dbReference>
<evidence type="ECO:0000259" key="2">
    <source>
        <dbReference type="Pfam" id="PF12728"/>
    </source>
</evidence>
<accession>A0A508BPQ3</accession>
<dbReference type="InterPro" id="IPR041657">
    <property type="entry name" value="HTH_17"/>
</dbReference>
<dbReference type="EMBL" id="VICC01000001">
    <property type="protein sequence ID" value="TQD63147.1"/>
    <property type="molecule type" value="Genomic_DNA"/>
</dbReference>
<protein>
    <submittedName>
        <fullName evidence="3">Helix-turn-helix domain-containing protein</fullName>
    </submittedName>
</protein>
<reference evidence="3 4" key="1">
    <citation type="submission" date="2019-06" db="EMBL/GenBank/DDBJ databases">
        <title>Draft genome sequence of Actinomyces oris CCUG 34288T.</title>
        <authorList>
            <person name="Salva-Serra F."/>
            <person name="Cardew S."/>
            <person name="Moore E."/>
        </authorList>
    </citation>
    <scope>NUCLEOTIDE SEQUENCE [LARGE SCALE GENOMIC DNA]</scope>
    <source>
        <strain evidence="3 4">CCUG 34288</strain>
    </source>
</reference>
<evidence type="ECO:0000256" key="1">
    <source>
        <dbReference type="SAM" id="MobiDB-lite"/>
    </source>
</evidence>
<comment type="caution">
    <text evidence="3">The sequence shown here is derived from an EMBL/GenBank/DDBJ whole genome shotgun (WGS) entry which is preliminary data.</text>
</comment>
<organism evidence="3 4">
    <name type="scientific">Actinomyces oris</name>
    <dbReference type="NCBI Taxonomy" id="544580"/>
    <lineage>
        <taxon>Bacteria</taxon>
        <taxon>Bacillati</taxon>
        <taxon>Actinomycetota</taxon>
        <taxon>Actinomycetes</taxon>
        <taxon>Actinomycetales</taxon>
        <taxon>Actinomycetaceae</taxon>
        <taxon>Actinomyces</taxon>
    </lineage>
</organism>
<sequence length="155" mass="16303">MTTGTTPALAAPTAPTPADLAPAVNPVDARTALALLGLTNAYELDTPALNAAAARALEAARGCDLTTAEAARIMRTNRQAVEAMCRTGLLPAYQLPDNGHWRIRRTGFDTIRARLNHGRTAPEPTTAAVPRSHRSRSRSRTTNKTTPAPVSNAGA</sequence>
<feature type="compositionally biased region" description="Polar residues" evidence="1">
    <location>
        <begin position="142"/>
        <end position="155"/>
    </location>
</feature>
<proteinExistence type="predicted"/>